<dbReference type="Proteomes" id="UP000092716">
    <property type="component" value="Chromosome 14"/>
</dbReference>
<proteinExistence type="predicted"/>
<dbReference type="EMBL" id="CP016252">
    <property type="protein sequence ID" value="ANQ10931.1"/>
    <property type="molecule type" value="Genomic_DNA"/>
</dbReference>
<gene>
    <name evidence="2" type="ORF">PCOAH_00052620</name>
</gene>
<evidence type="ECO:0000313" key="3">
    <source>
        <dbReference type="Proteomes" id="UP000092716"/>
    </source>
</evidence>
<feature type="region of interest" description="Disordered" evidence="1">
    <location>
        <begin position="30"/>
        <end position="68"/>
    </location>
</feature>
<keyword evidence="3" id="KW-1185">Reference proteome</keyword>
<dbReference type="AlphaFoldDB" id="A0A1B1E7F7"/>
<evidence type="ECO:0000256" key="1">
    <source>
        <dbReference type="SAM" id="MobiDB-lite"/>
    </source>
</evidence>
<dbReference type="KEGG" id="pcot:PCOAH_00052620"/>
<sequence>MEKNLEKGIAIIRNLAQKYKKTILQRLNPKTQKSINKKKKKKKKTNKRTHTFNNLQKKQNDRRKGKEDNKMKKLDNYLINQENELDLQENYSLFGSKFNAHADDLFYYNPQEDKMATHLISKKAEGKNSESNKDTQVKDNFVDSLNSLKFKIKQEIQENNDLLSLQTRNLLRRQSSKEQMKGNSFSCGSKSIAIPGNNPNKRALKKTNGPNTEHIDNVSTKMKKMRNCSEAEGTVSNNCGQTSSTSFPHQMGDNKAKEANALPANSGQIIDDVLFQKDELLAEGESNTLVFGKNNFESFNKIVEVSRKEKEQGKNERMGKAEKELSAQFIQQGRNEQPILNQLEESCADDFFKEDENNQQNHVTSEQNGQSDFPGSGGSRLRTVNPDDVGHLTESAQGGKAGQKNISTPRDENPEFDFFQDAATPLKEDNCFDLFFNEPMATPTIFQRRRH</sequence>
<dbReference type="RefSeq" id="XP_019917626.1">
    <property type="nucleotide sequence ID" value="XM_020062042.1"/>
</dbReference>
<evidence type="ECO:0000313" key="2">
    <source>
        <dbReference type="EMBL" id="ANQ10931.1"/>
    </source>
</evidence>
<feature type="compositionally biased region" description="Basic and acidic residues" evidence="1">
    <location>
        <begin position="58"/>
        <end position="68"/>
    </location>
</feature>
<dbReference type="GeneID" id="30911996"/>
<feature type="compositionally biased region" description="Basic residues" evidence="1">
    <location>
        <begin position="35"/>
        <end position="50"/>
    </location>
</feature>
<feature type="region of interest" description="Disordered" evidence="1">
    <location>
        <begin position="358"/>
        <end position="414"/>
    </location>
</feature>
<reference evidence="3" key="1">
    <citation type="submission" date="2016-06" db="EMBL/GenBank/DDBJ databases">
        <title>First high quality genome sequence of Plasmodium coatneyi using continuous long reads from single molecule, real-time sequencing.</title>
        <authorList>
            <person name="Chien J.-T."/>
            <person name="Pakala S.B."/>
            <person name="Geraldo J.A."/>
            <person name="Lapp S.A."/>
            <person name="Barnwell J.W."/>
            <person name="Kissinger J.C."/>
            <person name="Galinski M.R."/>
            <person name="Humphrey J.C."/>
        </authorList>
    </citation>
    <scope>NUCLEOTIDE SEQUENCE [LARGE SCALE GENOMIC DNA]</scope>
    <source>
        <strain evidence="3">Hackeri</strain>
    </source>
</reference>
<organism evidence="2 3">
    <name type="scientific">Plasmodium coatneyi</name>
    <dbReference type="NCBI Taxonomy" id="208452"/>
    <lineage>
        <taxon>Eukaryota</taxon>
        <taxon>Sar</taxon>
        <taxon>Alveolata</taxon>
        <taxon>Apicomplexa</taxon>
        <taxon>Aconoidasida</taxon>
        <taxon>Haemosporida</taxon>
        <taxon>Plasmodiidae</taxon>
        <taxon>Plasmodium</taxon>
    </lineage>
</organism>
<dbReference type="OrthoDB" id="370906at2759"/>
<feature type="region of interest" description="Disordered" evidence="1">
    <location>
        <begin position="174"/>
        <end position="211"/>
    </location>
</feature>
<feature type="compositionally biased region" description="Polar residues" evidence="1">
    <location>
        <begin position="358"/>
        <end position="373"/>
    </location>
</feature>
<protein>
    <submittedName>
        <fullName evidence="2">Uncharacterized protein</fullName>
    </submittedName>
</protein>
<name>A0A1B1E7F7_9APIC</name>
<dbReference type="VEuPathDB" id="PlasmoDB:PCOAH_00052620"/>
<accession>A0A1B1E7F7</accession>